<feature type="active site" evidence="7">
    <location>
        <position position="87"/>
    </location>
</feature>
<keyword evidence="4 8" id="KW-0496">Mitochondrion</keyword>
<keyword evidence="5" id="KW-0472">Membrane</keyword>
<dbReference type="Pfam" id="PF10502">
    <property type="entry name" value="Peptidase_S26"/>
    <property type="match status" value="2"/>
</dbReference>
<evidence type="ECO:0000256" key="5">
    <source>
        <dbReference type="ARBA" id="ARBA00023136"/>
    </source>
</evidence>
<organism evidence="11 12">
    <name type="scientific">Hapsidospora chrysogenum (strain ATCC 11550 / CBS 779.69 / DSM 880 / IAM 14645 / JCM 23072 / IMI 49137)</name>
    <name type="common">Acremonium chrysogenum</name>
    <dbReference type="NCBI Taxonomy" id="857340"/>
    <lineage>
        <taxon>Eukaryota</taxon>
        <taxon>Fungi</taxon>
        <taxon>Dikarya</taxon>
        <taxon>Ascomycota</taxon>
        <taxon>Pezizomycotina</taxon>
        <taxon>Sordariomycetes</taxon>
        <taxon>Hypocreomycetidae</taxon>
        <taxon>Hypocreales</taxon>
        <taxon>Bionectriaceae</taxon>
        <taxon>Hapsidospora</taxon>
    </lineage>
</organism>
<dbReference type="InterPro" id="IPR036286">
    <property type="entry name" value="LexA/Signal_pep-like_sf"/>
</dbReference>
<dbReference type="GO" id="GO:0006465">
    <property type="term" value="P:signal peptide processing"/>
    <property type="evidence" value="ECO:0007669"/>
    <property type="project" value="InterPro"/>
</dbReference>
<dbReference type="PRINTS" id="PR00727">
    <property type="entry name" value="LEADERPTASE"/>
</dbReference>
<evidence type="ECO:0000313" key="11">
    <source>
        <dbReference type="EMBL" id="KFH43647.1"/>
    </source>
</evidence>
<comment type="caution">
    <text evidence="11">The sequence shown here is derived from an EMBL/GenBank/DDBJ whole genome shotgun (WGS) entry which is preliminary data.</text>
</comment>
<name>A0A086T2R5_HAPC1</name>
<keyword evidence="12" id="KW-1185">Reference proteome</keyword>
<dbReference type="InterPro" id="IPR019533">
    <property type="entry name" value="Peptidase_S26"/>
</dbReference>
<dbReference type="OrthoDB" id="308440at2759"/>
<dbReference type="GO" id="GO:0004252">
    <property type="term" value="F:serine-type endopeptidase activity"/>
    <property type="evidence" value="ECO:0007669"/>
    <property type="project" value="InterPro"/>
</dbReference>
<dbReference type="EC" id="3.4.21.-" evidence="8"/>
<evidence type="ECO:0000256" key="6">
    <source>
        <dbReference type="ARBA" id="ARBA00038445"/>
    </source>
</evidence>
<evidence type="ECO:0000256" key="8">
    <source>
        <dbReference type="RuleBase" id="RU362041"/>
    </source>
</evidence>
<dbReference type="EMBL" id="JPKY01000064">
    <property type="protein sequence ID" value="KFH43647.1"/>
    <property type="molecule type" value="Genomic_DNA"/>
</dbReference>
<feature type="chain" id="PRO_5001815225" description="Mitochondrial inner membrane protease subunit" evidence="9">
    <location>
        <begin position="24"/>
        <end position="180"/>
    </location>
</feature>
<keyword evidence="9" id="KW-0732">Signal</keyword>
<evidence type="ECO:0000256" key="4">
    <source>
        <dbReference type="ARBA" id="ARBA00023128"/>
    </source>
</evidence>
<evidence type="ECO:0000256" key="9">
    <source>
        <dbReference type="SAM" id="SignalP"/>
    </source>
</evidence>
<gene>
    <name evidence="11" type="ORF">ACRE_055800</name>
</gene>
<evidence type="ECO:0000256" key="1">
    <source>
        <dbReference type="ARBA" id="ARBA00004273"/>
    </source>
</evidence>
<dbReference type="PROSITE" id="PS00760">
    <property type="entry name" value="SPASE_I_2"/>
    <property type="match status" value="1"/>
</dbReference>
<dbReference type="Proteomes" id="UP000029964">
    <property type="component" value="Unassembled WGS sequence"/>
</dbReference>
<feature type="domain" description="Peptidase S26" evidence="10">
    <location>
        <begin position="16"/>
        <end position="99"/>
    </location>
</feature>
<keyword evidence="2 8" id="KW-0999">Mitochondrion inner membrane</keyword>
<dbReference type="SUPFAM" id="SSF51306">
    <property type="entry name" value="LexA/Signal peptidase"/>
    <property type="match status" value="1"/>
</dbReference>
<evidence type="ECO:0000256" key="7">
    <source>
        <dbReference type="PIRSR" id="PIRSR600223-1"/>
    </source>
</evidence>
<sequence>MAVSHLLTHPFRFTISTFKLLCALHLFQTHVFEVGPAQGPSMLPTFSIDGDWIAADKTHARNRRGALRVGDLVMYRIPVSPDAMGIKRLVGLPGDYVSIGTPGQGGQEYMIQSSILTEPKSQVPDGHCWIVGDNLPASRDSRAFGPVPLALVTGKVVARCLPFRDAGWFENGLQPVKNDS</sequence>
<dbReference type="GO" id="GO:0042720">
    <property type="term" value="C:mitochondrial inner membrane peptidase complex"/>
    <property type="evidence" value="ECO:0007669"/>
    <property type="project" value="TreeGrafter"/>
</dbReference>
<dbReference type="InterPro" id="IPR000223">
    <property type="entry name" value="Pept_S26A_signal_pept_1"/>
</dbReference>
<comment type="subcellular location">
    <subcellularLocation>
        <location evidence="1 8">Mitochondrion inner membrane</location>
    </subcellularLocation>
</comment>
<reference evidence="12" key="1">
    <citation type="journal article" date="2014" name="Genome Announc.">
        <title>Genome sequence and annotation of Acremonium chrysogenum, producer of the beta-lactam antibiotic cephalosporin C.</title>
        <authorList>
            <person name="Terfehr D."/>
            <person name="Dahlmann T.A."/>
            <person name="Specht T."/>
            <person name="Zadra I."/>
            <person name="Kuernsteiner H."/>
            <person name="Kueck U."/>
        </authorList>
    </citation>
    <scope>NUCLEOTIDE SEQUENCE [LARGE SCALE GENOMIC DNA]</scope>
    <source>
        <strain evidence="12">ATCC 11550 / CBS 779.69 / DSM 880 / IAM 14645 / JCM 23072 / IMI 49137</strain>
    </source>
</reference>
<dbReference type="InterPro" id="IPR019757">
    <property type="entry name" value="Pept_S26A_signal_pept_1_Lys-AS"/>
</dbReference>
<keyword evidence="8 11" id="KW-0645">Protease</keyword>
<accession>A0A086T2R5</accession>
<dbReference type="AlphaFoldDB" id="A0A086T2R5"/>
<evidence type="ECO:0000313" key="12">
    <source>
        <dbReference type="Proteomes" id="UP000029964"/>
    </source>
</evidence>
<dbReference type="InterPro" id="IPR052064">
    <property type="entry name" value="Mito_IMP1_subunit"/>
</dbReference>
<dbReference type="GO" id="GO:0006627">
    <property type="term" value="P:protein processing involved in protein targeting to mitochondrion"/>
    <property type="evidence" value="ECO:0007669"/>
    <property type="project" value="TreeGrafter"/>
</dbReference>
<comment type="similarity">
    <text evidence="6">Belongs to the peptidase S26 family. IMP1 subfamily.</text>
</comment>
<dbReference type="HOGENOM" id="CLU_028723_4_3_1"/>
<dbReference type="NCBIfam" id="TIGR02227">
    <property type="entry name" value="sigpep_I_bact"/>
    <property type="match status" value="1"/>
</dbReference>
<evidence type="ECO:0000256" key="2">
    <source>
        <dbReference type="ARBA" id="ARBA00022792"/>
    </source>
</evidence>
<evidence type="ECO:0000256" key="3">
    <source>
        <dbReference type="ARBA" id="ARBA00022801"/>
    </source>
</evidence>
<keyword evidence="3 8" id="KW-0378">Hydrolase</keyword>
<proteinExistence type="inferred from homology"/>
<protein>
    <recommendedName>
        <fullName evidence="8">Mitochondrial inner membrane protease subunit</fullName>
        <ecNumber evidence="8">3.4.21.-</ecNumber>
    </recommendedName>
</protein>
<feature type="signal peptide" evidence="9">
    <location>
        <begin position="1"/>
        <end position="23"/>
    </location>
</feature>
<dbReference type="PANTHER" id="PTHR12383:SF16">
    <property type="entry name" value="MITOCHONDRIAL INNER MEMBRANE PROTEASE SUBUNIT 1"/>
    <property type="match status" value="1"/>
</dbReference>
<dbReference type="Gene3D" id="2.10.109.10">
    <property type="entry name" value="Umud Fragment, subunit A"/>
    <property type="match status" value="1"/>
</dbReference>
<dbReference type="STRING" id="857340.A0A086T2R5"/>
<dbReference type="PANTHER" id="PTHR12383">
    <property type="entry name" value="PROTEASE FAMILY S26 MITOCHONDRIAL INNER MEMBRANE PROTEASE-RELATED"/>
    <property type="match status" value="1"/>
</dbReference>
<feature type="domain" description="Peptidase S26" evidence="10">
    <location>
        <begin position="117"/>
        <end position="159"/>
    </location>
</feature>
<feature type="active site" evidence="7">
    <location>
        <position position="41"/>
    </location>
</feature>
<evidence type="ECO:0000259" key="10">
    <source>
        <dbReference type="Pfam" id="PF10502"/>
    </source>
</evidence>
<dbReference type="CDD" id="cd06530">
    <property type="entry name" value="S26_SPase_I"/>
    <property type="match status" value="1"/>
</dbReference>